<feature type="region of interest" description="Disordered" evidence="1">
    <location>
        <begin position="1"/>
        <end position="46"/>
    </location>
</feature>
<protein>
    <recommendedName>
        <fullName evidence="4">Protein kinase domain-containing protein</fullName>
    </recommendedName>
</protein>
<reference evidence="2 3" key="1">
    <citation type="submission" date="2019-12" db="EMBL/GenBank/DDBJ databases">
        <authorList>
            <person name="Floudas D."/>
            <person name="Bentzer J."/>
            <person name="Ahren D."/>
            <person name="Johansson T."/>
            <person name="Persson P."/>
            <person name="Tunlid A."/>
        </authorList>
    </citation>
    <scope>NUCLEOTIDE SEQUENCE [LARGE SCALE GENOMIC DNA]</scope>
    <source>
        <strain evidence="2 3">CBS 102.39</strain>
    </source>
</reference>
<gene>
    <name evidence="2" type="ORF">D9613_011087</name>
</gene>
<evidence type="ECO:0000313" key="3">
    <source>
        <dbReference type="Proteomes" id="UP000521872"/>
    </source>
</evidence>
<organism evidence="2 3">
    <name type="scientific">Agrocybe pediades</name>
    <dbReference type="NCBI Taxonomy" id="84607"/>
    <lineage>
        <taxon>Eukaryota</taxon>
        <taxon>Fungi</taxon>
        <taxon>Dikarya</taxon>
        <taxon>Basidiomycota</taxon>
        <taxon>Agaricomycotina</taxon>
        <taxon>Agaricomycetes</taxon>
        <taxon>Agaricomycetidae</taxon>
        <taxon>Agaricales</taxon>
        <taxon>Agaricineae</taxon>
        <taxon>Strophariaceae</taxon>
        <taxon>Agrocybe</taxon>
    </lineage>
</organism>
<dbReference type="Proteomes" id="UP000521872">
    <property type="component" value="Unassembled WGS sequence"/>
</dbReference>
<feature type="compositionally biased region" description="Polar residues" evidence="1">
    <location>
        <begin position="1"/>
        <end position="11"/>
    </location>
</feature>
<evidence type="ECO:0000313" key="2">
    <source>
        <dbReference type="EMBL" id="KAF4613076.1"/>
    </source>
</evidence>
<accession>A0A8H4VJD3</accession>
<comment type="caution">
    <text evidence="2">The sequence shown here is derived from an EMBL/GenBank/DDBJ whole genome shotgun (WGS) entry which is preliminary data.</text>
</comment>
<evidence type="ECO:0008006" key="4">
    <source>
        <dbReference type="Google" id="ProtNLM"/>
    </source>
</evidence>
<dbReference type="EMBL" id="JAACJL010000046">
    <property type="protein sequence ID" value="KAF4613076.1"/>
    <property type="molecule type" value="Genomic_DNA"/>
</dbReference>
<proteinExistence type="predicted"/>
<keyword evidence="3" id="KW-1185">Reference proteome</keyword>
<name>A0A8H4VJD3_9AGAR</name>
<evidence type="ECO:0000256" key="1">
    <source>
        <dbReference type="SAM" id="MobiDB-lite"/>
    </source>
</evidence>
<sequence>MGLVLQSSDAVTASKPPPVDPPTTEQNDPCPSRPAASSPSPPGVNYRTFHEHATDLIVLNALDRYRSCFQNDNDEEEDIASTRKRVLNSRKTRRRFIFNEYKPPGNDAVLDLSWKIESILDCSDVRLGNRMWAETLADFYYLSDDRGALSASVLRTYFFASFQKHGTFGSFYKFLQGEASQQVVPVYSVAKLIREIESWVVSNVEPPKLLKDLDAETLSALQPTDEEQPPASCFSPSSYPAPWPFEPFRAQDWHPQEKLFNFTHIPTLQEYIPRHLLPKTLVVHDPWGLIHVTVGRGESACSWAEMDDVVHTYKLSNCSVPDGRCEQDVKAEENLIKEQQAKIDAFLSKPHSDTPVPDGMLLDPSQITPTLCGPAKPPVYIVFPPKPLPRAAEEAHLYLSKAARLGVGHHSYVYRAEFEIPRSLVVDELLCKECVMSDVKRILEEQDGIHGELRDAKWEEYSGRYVLRVRGTRATTRKFGDREYEVRGDTREAMVEYEGPYRAIETTVKYQSLERAPYCKHLRDDNVHPLTAKTRVAAKLSLQYDTQIRAEAKNYQRFPKHFFEHNNGFSIMPPFTKPIPLGAVVPQFYGYYEIDREKSTVSDYAYCSPILLVEDCGKSISPDELSTEELDECLSLLYRMHDEGWVHGSVYCRNIVWQAGLLSAHPIMRQMDEYPTAKGHLWGRQRSFRLIDFGRSGTMESLDDYEDDMEYEERKVEGLRLRRRILE</sequence>
<feature type="compositionally biased region" description="Low complexity" evidence="1">
    <location>
        <begin position="29"/>
        <end position="38"/>
    </location>
</feature>
<dbReference type="AlphaFoldDB" id="A0A8H4VJD3"/>